<evidence type="ECO:0000313" key="2">
    <source>
        <dbReference type="Proteomes" id="UP001057402"/>
    </source>
</evidence>
<organism evidence="1 2">
    <name type="scientific">Melastoma candidum</name>
    <dbReference type="NCBI Taxonomy" id="119954"/>
    <lineage>
        <taxon>Eukaryota</taxon>
        <taxon>Viridiplantae</taxon>
        <taxon>Streptophyta</taxon>
        <taxon>Embryophyta</taxon>
        <taxon>Tracheophyta</taxon>
        <taxon>Spermatophyta</taxon>
        <taxon>Magnoliopsida</taxon>
        <taxon>eudicotyledons</taxon>
        <taxon>Gunneridae</taxon>
        <taxon>Pentapetalae</taxon>
        <taxon>rosids</taxon>
        <taxon>malvids</taxon>
        <taxon>Myrtales</taxon>
        <taxon>Melastomataceae</taxon>
        <taxon>Melastomatoideae</taxon>
        <taxon>Melastomateae</taxon>
        <taxon>Melastoma</taxon>
    </lineage>
</organism>
<sequence length="412" mass="44548">MSRSPSNPPLQAFLTPTLLLLTFSFSSLVSISHSQAPSSCSGYSFPDGNSYASCIDLPVLGSFLHWNFTPSTSTADVAFRRPSTAPSQWISWAVNPSGGAMVGSQSLVAYLTSSGSVYAYTSSVDSVNTDLHEGNLSFPVPILSGSYRNDEMTIFARLQLGSVVGPGANQVWQVGSMRSDGVPGVHPFTEANMRSVMKLDFSSKGTNSKRVPSGNTGENGASAWTGPAEYDQRRRNFHGVLNAVSWGTLMPAGMIFARYLKVFKSADPAWFYLHTACQTSAYAVGVFGWITGRRLGGNYGSSPHGNIGLVLVILGTLQVLALLIRPKPNHRLRPCWNVYHHSCGYVAIALSIFNVYIGLEKLDPGRAWTMTYSGILAMLGATAVTMEVITWVLVIRRKKRGSYQFSGINGMN</sequence>
<protein>
    <submittedName>
        <fullName evidence="1">Uncharacterized protein</fullName>
    </submittedName>
</protein>
<accession>A0ACB9QJB4</accession>
<dbReference type="Proteomes" id="UP001057402">
    <property type="component" value="Chromosome 6"/>
</dbReference>
<gene>
    <name evidence="1" type="ORF">MLD38_019933</name>
</gene>
<reference evidence="2" key="1">
    <citation type="journal article" date="2023" name="Front. Plant Sci.">
        <title>Chromosomal-level genome assembly of Melastoma candidum provides insights into trichome evolution.</title>
        <authorList>
            <person name="Zhong Y."/>
            <person name="Wu W."/>
            <person name="Sun C."/>
            <person name="Zou P."/>
            <person name="Liu Y."/>
            <person name="Dai S."/>
            <person name="Zhou R."/>
        </authorList>
    </citation>
    <scope>NUCLEOTIDE SEQUENCE [LARGE SCALE GENOMIC DNA]</scope>
</reference>
<dbReference type="EMBL" id="CM042885">
    <property type="protein sequence ID" value="KAI4363758.1"/>
    <property type="molecule type" value="Genomic_DNA"/>
</dbReference>
<comment type="caution">
    <text evidence="1">The sequence shown here is derived from an EMBL/GenBank/DDBJ whole genome shotgun (WGS) entry which is preliminary data.</text>
</comment>
<proteinExistence type="predicted"/>
<evidence type="ECO:0000313" key="1">
    <source>
        <dbReference type="EMBL" id="KAI4363758.1"/>
    </source>
</evidence>
<keyword evidence="2" id="KW-1185">Reference proteome</keyword>
<name>A0ACB9QJB4_9MYRT</name>